<dbReference type="InterPro" id="IPR046078">
    <property type="entry name" value="DUF6096"/>
</dbReference>
<keyword evidence="2" id="KW-1185">Reference proteome</keyword>
<sequence length="119" mass="12846">MLYATLTVGSQEYKLRLSAKVAVDVERKLGGKSLLSLFGEGNLNDLPGVEPLIAVLHGSLQAYEHGITLDKAYEIYDQYIEDGGSYVGLIQVLIEVLKVSGFFKGAPEKPGTTAQATEK</sequence>
<evidence type="ECO:0000313" key="1">
    <source>
        <dbReference type="EMBL" id="OMF54820.1"/>
    </source>
</evidence>
<dbReference type="EMBL" id="MRTP01000003">
    <property type="protein sequence ID" value="OMF54820.1"/>
    <property type="molecule type" value="Genomic_DNA"/>
</dbReference>
<protein>
    <submittedName>
        <fullName evidence="1">Uncharacterized protein</fullName>
    </submittedName>
</protein>
<name>A0A1R1ESK4_9BACL</name>
<comment type="caution">
    <text evidence="1">The sequence shown here is derived from an EMBL/GenBank/DDBJ whole genome shotgun (WGS) entry which is preliminary data.</text>
</comment>
<dbReference type="STRING" id="297318.BK138_16090"/>
<organism evidence="1 2">
    <name type="scientific">Paenibacillus rhizosphaerae</name>
    <dbReference type="NCBI Taxonomy" id="297318"/>
    <lineage>
        <taxon>Bacteria</taxon>
        <taxon>Bacillati</taxon>
        <taxon>Bacillota</taxon>
        <taxon>Bacilli</taxon>
        <taxon>Bacillales</taxon>
        <taxon>Paenibacillaceae</taxon>
        <taxon>Paenibacillus</taxon>
    </lineage>
</organism>
<evidence type="ECO:0000313" key="2">
    <source>
        <dbReference type="Proteomes" id="UP000187172"/>
    </source>
</evidence>
<dbReference type="Proteomes" id="UP000187172">
    <property type="component" value="Unassembled WGS sequence"/>
</dbReference>
<dbReference type="AlphaFoldDB" id="A0A1R1ESK4"/>
<gene>
    <name evidence="1" type="ORF">BK138_16090</name>
</gene>
<reference evidence="1 2" key="1">
    <citation type="submission" date="2016-11" db="EMBL/GenBank/DDBJ databases">
        <title>Paenibacillus species isolates.</title>
        <authorList>
            <person name="Beno S.M."/>
        </authorList>
    </citation>
    <scope>NUCLEOTIDE SEQUENCE [LARGE SCALE GENOMIC DNA]</scope>
    <source>
        <strain evidence="1 2">FSL R5-0378</strain>
    </source>
</reference>
<accession>A0A1R1ESK4</accession>
<dbReference type="Pfam" id="PF19591">
    <property type="entry name" value="DUF6096"/>
    <property type="match status" value="1"/>
</dbReference>
<proteinExistence type="predicted"/>